<evidence type="ECO:0000313" key="1">
    <source>
        <dbReference type="EMBL" id="MCS5737488.1"/>
    </source>
</evidence>
<name>A0ABT2HC00_9MICO</name>
<evidence type="ECO:0000313" key="2">
    <source>
        <dbReference type="Proteomes" id="UP001165586"/>
    </source>
</evidence>
<accession>A0ABT2HC00</accession>
<sequence length="144" mass="17009">MGKRITKKYFKEGEACTDFTKELARAIYDQEPAYSDQDFDAYYIRNWSALTATPRWEYTVWNEDGSVDASMAFYVGYHKEFGQQVIYVMNAFSKIPGALSGGYRWGYKIAKELGLPFFCFTKRVKKWDTEDKFVSLNYEWRIKK</sequence>
<protein>
    <submittedName>
        <fullName evidence="1">Uncharacterized protein</fullName>
    </submittedName>
</protein>
<dbReference type="RefSeq" id="WP_259543907.1">
    <property type="nucleotide sequence ID" value="NZ_JANLCJ010000756.1"/>
</dbReference>
<gene>
    <name evidence="1" type="ORF">N1032_27535</name>
</gene>
<dbReference type="EMBL" id="JANLCJ010000756">
    <property type="protein sequence ID" value="MCS5737488.1"/>
    <property type="molecule type" value="Genomic_DNA"/>
</dbReference>
<dbReference type="Proteomes" id="UP001165586">
    <property type="component" value="Unassembled WGS sequence"/>
</dbReference>
<organism evidence="1 2">
    <name type="scientific">Herbiconiux daphne</name>
    <dbReference type="NCBI Taxonomy" id="2970914"/>
    <lineage>
        <taxon>Bacteria</taxon>
        <taxon>Bacillati</taxon>
        <taxon>Actinomycetota</taxon>
        <taxon>Actinomycetes</taxon>
        <taxon>Micrococcales</taxon>
        <taxon>Microbacteriaceae</taxon>
        <taxon>Herbiconiux</taxon>
    </lineage>
</organism>
<comment type="caution">
    <text evidence="1">The sequence shown here is derived from an EMBL/GenBank/DDBJ whole genome shotgun (WGS) entry which is preliminary data.</text>
</comment>
<proteinExistence type="predicted"/>
<reference evidence="1" key="1">
    <citation type="submission" date="2022-08" db="EMBL/GenBank/DDBJ databases">
        <authorList>
            <person name="Deng Y."/>
            <person name="Han X.-F."/>
            <person name="Zhang Y.-Q."/>
        </authorList>
    </citation>
    <scope>NUCLEOTIDE SEQUENCE</scope>
    <source>
        <strain evidence="1">CPCC 203386</strain>
    </source>
</reference>
<keyword evidence="2" id="KW-1185">Reference proteome</keyword>